<proteinExistence type="predicted"/>
<dbReference type="AlphaFoldDB" id="A0A9D4IH83"/>
<feature type="compositionally biased region" description="Basic and acidic residues" evidence="1">
    <location>
        <begin position="12"/>
        <end position="27"/>
    </location>
</feature>
<evidence type="ECO:0000313" key="3">
    <source>
        <dbReference type="Proteomes" id="UP000828390"/>
    </source>
</evidence>
<dbReference type="EMBL" id="JAIWYP010000009">
    <property type="protein sequence ID" value="KAH3773194.1"/>
    <property type="molecule type" value="Genomic_DNA"/>
</dbReference>
<name>A0A9D4IH83_DREPO</name>
<feature type="region of interest" description="Disordered" evidence="1">
    <location>
        <begin position="1"/>
        <end position="64"/>
    </location>
</feature>
<dbReference type="Proteomes" id="UP000828390">
    <property type="component" value="Unassembled WGS sequence"/>
</dbReference>
<comment type="caution">
    <text evidence="2">The sequence shown here is derived from an EMBL/GenBank/DDBJ whole genome shotgun (WGS) entry which is preliminary data.</text>
</comment>
<protein>
    <submittedName>
        <fullName evidence="2">Uncharacterized protein</fullName>
    </submittedName>
</protein>
<reference evidence="2" key="1">
    <citation type="journal article" date="2019" name="bioRxiv">
        <title>The Genome of the Zebra Mussel, Dreissena polymorpha: A Resource for Invasive Species Research.</title>
        <authorList>
            <person name="McCartney M.A."/>
            <person name="Auch B."/>
            <person name="Kono T."/>
            <person name="Mallez S."/>
            <person name="Zhang Y."/>
            <person name="Obille A."/>
            <person name="Becker A."/>
            <person name="Abrahante J.E."/>
            <person name="Garbe J."/>
            <person name="Badalamenti J.P."/>
            <person name="Herman A."/>
            <person name="Mangelson H."/>
            <person name="Liachko I."/>
            <person name="Sullivan S."/>
            <person name="Sone E.D."/>
            <person name="Koren S."/>
            <person name="Silverstein K.A.T."/>
            <person name="Beckman K.B."/>
            <person name="Gohl D.M."/>
        </authorList>
    </citation>
    <scope>NUCLEOTIDE SEQUENCE</scope>
    <source>
        <strain evidence="2">Duluth1</strain>
        <tissue evidence="2">Whole animal</tissue>
    </source>
</reference>
<accession>A0A9D4IH83</accession>
<keyword evidence="3" id="KW-1185">Reference proteome</keyword>
<evidence type="ECO:0000313" key="2">
    <source>
        <dbReference type="EMBL" id="KAH3773194.1"/>
    </source>
</evidence>
<reference evidence="2" key="2">
    <citation type="submission" date="2020-11" db="EMBL/GenBank/DDBJ databases">
        <authorList>
            <person name="McCartney M.A."/>
            <person name="Auch B."/>
            <person name="Kono T."/>
            <person name="Mallez S."/>
            <person name="Becker A."/>
            <person name="Gohl D.M."/>
            <person name="Silverstein K.A.T."/>
            <person name="Koren S."/>
            <person name="Bechman K.B."/>
            <person name="Herman A."/>
            <person name="Abrahante J.E."/>
            <person name="Garbe J."/>
        </authorList>
    </citation>
    <scope>NUCLEOTIDE SEQUENCE</scope>
    <source>
        <strain evidence="2">Duluth1</strain>
        <tissue evidence="2">Whole animal</tissue>
    </source>
</reference>
<sequence length="64" mass="6794">MKKGLLLGEPNHQVKEVSGDGREEKKGLLLGKSNHPVQVSGDGRTDENGERLAARLTQPSSEGG</sequence>
<gene>
    <name evidence="2" type="ORF">DPMN_174551</name>
</gene>
<feature type="compositionally biased region" description="Basic and acidic residues" evidence="1">
    <location>
        <begin position="43"/>
        <end position="53"/>
    </location>
</feature>
<organism evidence="2 3">
    <name type="scientific">Dreissena polymorpha</name>
    <name type="common">Zebra mussel</name>
    <name type="synonym">Mytilus polymorpha</name>
    <dbReference type="NCBI Taxonomy" id="45954"/>
    <lineage>
        <taxon>Eukaryota</taxon>
        <taxon>Metazoa</taxon>
        <taxon>Spiralia</taxon>
        <taxon>Lophotrochozoa</taxon>
        <taxon>Mollusca</taxon>
        <taxon>Bivalvia</taxon>
        <taxon>Autobranchia</taxon>
        <taxon>Heteroconchia</taxon>
        <taxon>Euheterodonta</taxon>
        <taxon>Imparidentia</taxon>
        <taxon>Neoheterodontei</taxon>
        <taxon>Myida</taxon>
        <taxon>Dreissenoidea</taxon>
        <taxon>Dreissenidae</taxon>
        <taxon>Dreissena</taxon>
    </lineage>
</organism>
<evidence type="ECO:0000256" key="1">
    <source>
        <dbReference type="SAM" id="MobiDB-lite"/>
    </source>
</evidence>